<protein>
    <submittedName>
        <fullName evidence="3">DNA mismatch repair protein MutS</fullName>
    </submittedName>
</protein>
<feature type="region of interest" description="Disordered" evidence="1">
    <location>
        <begin position="1"/>
        <end position="126"/>
    </location>
</feature>
<evidence type="ECO:0000259" key="2">
    <source>
        <dbReference type="PROSITE" id="PS50828"/>
    </source>
</evidence>
<feature type="compositionally biased region" description="Basic and acidic residues" evidence="1">
    <location>
        <begin position="114"/>
        <end position="126"/>
    </location>
</feature>
<accession>A0A172Y8C6</accession>
<dbReference type="SUPFAM" id="SSF160443">
    <property type="entry name" value="SMR domain-like"/>
    <property type="match status" value="1"/>
</dbReference>
<organism evidence="3 4">
    <name type="scientific">Brevundimonas naejangsanensis</name>
    <dbReference type="NCBI Taxonomy" id="588932"/>
    <lineage>
        <taxon>Bacteria</taxon>
        <taxon>Pseudomonadati</taxon>
        <taxon>Pseudomonadota</taxon>
        <taxon>Alphaproteobacteria</taxon>
        <taxon>Caulobacterales</taxon>
        <taxon>Caulobacteraceae</taxon>
        <taxon>Brevundimonas</taxon>
    </lineage>
</organism>
<keyword evidence="4" id="KW-1185">Reference proteome</keyword>
<feature type="compositionally biased region" description="Low complexity" evidence="1">
    <location>
        <begin position="88"/>
        <end position="100"/>
    </location>
</feature>
<gene>
    <name evidence="3" type="ORF">DA69_12040</name>
</gene>
<dbReference type="SMART" id="SM00463">
    <property type="entry name" value="SMR"/>
    <property type="match status" value="1"/>
</dbReference>
<proteinExistence type="predicted"/>
<dbReference type="STRING" id="588932.DA69_12040"/>
<dbReference type="Proteomes" id="UP000077603">
    <property type="component" value="Chromosome"/>
</dbReference>
<dbReference type="Gene3D" id="3.30.1370.110">
    <property type="match status" value="1"/>
</dbReference>
<feature type="compositionally biased region" description="Low complexity" evidence="1">
    <location>
        <begin position="49"/>
        <end position="68"/>
    </location>
</feature>
<name>A0A172Y8C6_9CAUL</name>
<feature type="domain" description="Smr" evidence="2">
    <location>
        <begin position="132"/>
        <end position="213"/>
    </location>
</feature>
<feature type="compositionally biased region" description="Low complexity" evidence="1">
    <location>
        <begin position="1"/>
        <end position="18"/>
    </location>
</feature>
<dbReference type="PANTHER" id="PTHR35562:SF2">
    <property type="entry name" value="DNA ENDONUCLEASE SMRA-RELATED"/>
    <property type="match status" value="1"/>
</dbReference>
<dbReference type="RefSeq" id="WP_025976475.1">
    <property type="nucleotide sequence ID" value="NZ_CP015614.1"/>
</dbReference>
<dbReference type="PROSITE" id="PS50828">
    <property type="entry name" value="SMR"/>
    <property type="match status" value="1"/>
</dbReference>
<dbReference type="KEGG" id="bne:DA69_12040"/>
<dbReference type="AlphaFoldDB" id="A0A172Y8C6"/>
<dbReference type="eggNOG" id="COG2840">
    <property type="taxonomic scope" value="Bacteria"/>
</dbReference>
<dbReference type="Pfam" id="PF01713">
    <property type="entry name" value="Smr"/>
    <property type="match status" value="1"/>
</dbReference>
<sequence>MARRGPPAASTDAAPDAAPDADDKRLWARVASTVTPPVRRKAARVTPGAVVPPEAELETAAPPVARGAAGKKRNAALTPASAGRSTTPASVPRASNAASPRPAPRAQPTPEELEPGRTRRLTRERDPIEARIDLHGFGRFEAEDQLRGFLISCQMRGLRSVLVITGQGRRGGGIIRASVHEWLTGPYLRGVVSGFAPAHRRHGGDGALYVTLKGR</sequence>
<dbReference type="InterPro" id="IPR036063">
    <property type="entry name" value="Smr_dom_sf"/>
</dbReference>
<dbReference type="PANTHER" id="PTHR35562">
    <property type="entry name" value="DNA ENDONUCLEASE SMRA-RELATED"/>
    <property type="match status" value="1"/>
</dbReference>
<evidence type="ECO:0000313" key="3">
    <source>
        <dbReference type="EMBL" id="ANF55402.1"/>
    </source>
</evidence>
<evidence type="ECO:0000256" key="1">
    <source>
        <dbReference type="SAM" id="MobiDB-lite"/>
    </source>
</evidence>
<dbReference type="InterPro" id="IPR002625">
    <property type="entry name" value="Smr_dom"/>
</dbReference>
<dbReference type="EMBL" id="CP015614">
    <property type="protein sequence ID" value="ANF55402.1"/>
    <property type="molecule type" value="Genomic_DNA"/>
</dbReference>
<evidence type="ECO:0000313" key="4">
    <source>
        <dbReference type="Proteomes" id="UP000077603"/>
    </source>
</evidence>
<dbReference type="OrthoDB" id="7165597at2"/>
<reference evidence="3 4" key="1">
    <citation type="journal article" date="2014" name="Genome Announc.">
        <title>Genome Sequence of a Promising Hydrogen-Producing Facultative Anaerobic Bacterium, Brevundimonas naejangsanensis Strain B1.</title>
        <authorList>
            <person name="Su H."/>
            <person name="Zhang T."/>
            <person name="Bao M."/>
            <person name="Jiang Y."/>
            <person name="Wang Y."/>
            <person name="Tan T."/>
        </authorList>
    </citation>
    <scope>NUCLEOTIDE SEQUENCE [LARGE SCALE GENOMIC DNA]</scope>
    <source>
        <strain evidence="3 4">B1</strain>
    </source>
</reference>